<reference evidence="10" key="1">
    <citation type="submission" date="2010-08" db="EMBL/GenBank/DDBJ databases">
        <authorList>
            <consortium name="Caenorhabditis japonica Sequencing Consortium"/>
            <person name="Wilson R.K."/>
        </authorList>
    </citation>
    <scope>NUCLEOTIDE SEQUENCE [LARGE SCALE GENOMIC DNA]</scope>
    <source>
        <strain evidence="10">DF5081</strain>
    </source>
</reference>
<feature type="compositionally biased region" description="Acidic residues" evidence="6">
    <location>
        <begin position="177"/>
        <end position="186"/>
    </location>
</feature>
<evidence type="ECO:0000256" key="2">
    <source>
        <dbReference type="ARBA" id="ARBA00022759"/>
    </source>
</evidence>
<feature type="compositionally biased region" description="Basic residues" evidence="6">
    <location>
        <begin position="12"/>
        <end position="24"/>
    </location>
</feature>
<dbReference type="CDD" id="cd19877">
    <property type="entry name" value="DSRM_RNAse_III_meta_like"/>
    <property type="match status" value="1"/>
</dbReference>
<evidence type="ECO:0000313" key="10">
    <source>
        <dbReference type="Proteomes" id="UP000005237"/>
    </source>
</evidence>
<dbReference type="SMART" id="SM00358">
    <property type="entry name" value="DSRM"/>
    <property type="match status" value="1"/>
</dbReference>
<accession>A0A8R1HN39</accession>
<protein>
    <submittedName>
        <fullName evidence="9">Uncharacterized protein</fullName>
    </submittedName>
</protein>
<keyword evidence="10" id="KW-1185">Reference proteome</keyword>
<evidence type="ECO:0000259" key="7">
    <source>
        <dbReference type="PROSITE" id="PS50137"/>
    </source>
</evidence>
<sequence length="937" mass="108214">MENDEQGGFEYRRHHKRGRRKKYQKQYQDHQRAQLIGQMSRRLQNEGPTSSASVEDIPLPSDMDSMPCGPATVLTTKDYEMNYMEDPQVIATHSGEIQRSNRVVRWAEDVEKYLFSRAGTSHADVLNDFRERVLKPLRETRRRQTDVPRINHQRLVWNPVKSDVAASGDKKEKEKEEEHEEIESLEEFSSSESNSEGDGVPAVSGSKAERQRQLAARQVRKERKEAEKAQQVNRMQLEIQRKRRHPNALDADTNYNEKGLGNDGPICRCPPETLDRGLKHGFYPGEDKLVKCTRQDAQHLFHYTLKVTPAPNENQAYKTAMMINGKEFLFEGFSLLTHSPLPPAMTQRPICKNPLECEYELIEEAIPDNCCYPEDTTHLYEYIFHDVFEMLEFDLYPKRLPEVFESCPIIHIMPRFAFESNGVVNLWSTKSVLAYFLLKSEFDIFSQRDIQEFLTHSDDYFSRQVQKMKQTILINPIFKPSAIRADWFEKEATEAVCWVNNSNRHHSYAPKVHSRITYLERKLKKFESGASGTKHLQYDSAKKELDSLRSKVKSSRSHQIRKSVEGFKDTGLKPDVCAHIVMTILACHHIRYNFGITEIEEKIDYRFGDRRVFELAMIHSSMKSTYGTPADHVKTLLTNCGYRRKYGAEDRRERKKGIVDMFDIVSGEASIEPILHNERLEYLGDAVVELIVSHHLFFMLPHHLEGGLATYRTALVQNRNLAVLAINCRIDELHLFAHGAELCTEPEWRHGLANAFESLLGAVYLDGGIDECDRIYSEAMYGAEPELKTIWDHVNEHELKREDPLGDRELATATPNLQKFFELEKKCWSAVQQHSIHFINSEKWNDAKSHLQQWCLMLRDPSNPIPEVPEYKVLSVEGPTNTRLYNVGVYFRGKRLASATSNNVHRAHLEVAELALKKLGSARHRINVEKKTRSGDE</sequence>
<evidence type="ECO:0000256" key="5">
    <source>
        <dbReference type="PROSITE-ProRule" id="PRU00266"/>
    </source>
</evidence>
<evidence type="ECO:0000256" key="3">
    <source>
        <dbReference type="ARBA" id="ARBA00022801"/>
    </source>
</evidence>
<organism evidence="9 10">
    <name type="scientific">Caenorhabditis japonica</name>
    <dbReference type="NCBI Taxonomy" id="281687"/>
    <lineage>
        <taxon>Eukaryota</taxon>
        <taxon>Metazoa</taxon>
        <taxon>Ecdysozoa</taxon>
        <taxon>Nematoda</taxon>
        <taxon>Chromadorea</taxon>
        <taxon>Rhabditida</taxon>
        <taxon>Rhabditina</taxon>
        <taxon>Rhabditomorpha</taxon>
        <taxon>Rhabditoidea</taxon>
        <taxon>Rhabditidae</taxon>
        <taxon>Peloderinae</taxon>
        <taxon>Caenorhabditis</taxon>
    </lineage>
</organism>
<feature type="region of interest" description="Disordered" evidence="6">
    <location>
        <begin position="158"/>
        <end position="231"/>
    </location>
</feature>
<feature type="compositionally biased region" description="Low complexity" evidence="6">
    <location>
        <begin position="187"/>
        <end position="196"/>
    </location>
</feature>
<reference evidence="9" key="2">
    <citation type="submission" date="2022-06" db="UniProtKB">
        <authorList>
            <consortium name="EnsemblMetazoa"/>
        </authorList>
    </citation>
    <scope>IDENTIFICATION</scope>
    <source>
        <strain evidence="9">DF5081</strain>
    </source>
</reference>
<dbReference type="PANTHER" id="PTHR11207">
    <property type="entry name" value="RIBONUCLEASE III"/>
    <property type="match status" value="1"/>
</dbReference>
<evidence type="ECO:0000256" key="1">
    <source>
        <dbReference type="ARBA" id="ARBA00022722"/>
    </source>
</evidence>
<dbReference type="GO" id="GO:0031053">
    <property type="term" value="P:primary miRNA processing"/>
    <property type="evidence" value="ECO:0007669"/>
    <property type="project" value="EnsemblMetazoa"/>
</dbReference>
<dbReference type="GO" id="GO:0031054">
    <property type="term" value="P:pre-miRNA processing"/>
    <property type="evidence" value="ECO:0007669"/>
    <property type="project" value="InterPro"/>
</dbReference>
<dbReference type="Pfam" id="PF00035">
    <property type="entry name" value="dsrm"/>
    <property type="match status" value="1"/>
</dbReference>
<dbReference type="SMART" id="SM00535">
    <property type="entry name" value="RIBOc"/>
    <property type="match status" value="1"/>
</dbReference>
<dbReference type="AlphaFoldDB" id="A0A8R1HN39"/>
<feature type="domain" description="RNase III" evidence="8">
    <location>
        <begin position="596"/>
        <end position="768"/>
    </location>
</feature>
<dbReference type="InterPro" id="IPR058938">
    <property type="entry name" value="Helical_CED_Drosha"/>
</dbReference>
<dbReference type="Pfam" id="PF14622">
    <property type="entry name" value="Ribonucleas_3_3"/>
    <property type="match status" value="1"/>
</dbReference>
<dbReference type="PANTHER" id="PTHR11207:SF0">
    <property type="entry name" value="RIBONUCLEASE 3"/>
    <property type="match status" value="1"/>
</dbReference>
<dbReference type="InterPro" id="IPR000999">
    <property type="entry name" value="RNase_III_dom"/>
</dbReference>
<dbReference type="PROSITE" id="PS50142">
    <property type="entry name" value="RNASE_3_2"/>
    <property type="match status" value="1"/>
</dbReference>
<dbReference type="GO" id="GO:0003723">
    <property type="term" value="F:RNA binding"/>
    <property type="evidence" value="ECO:0007669"/>
    <property type="project" value="UniProtKB-UniRule"/>
</dbReference>
<dbReference type="InterPro" id="IPR014720">
    <property type="entry name" value="dsRBD_dom"/>
</dbReference>
<dbReference type="GO" id="GO:0004525">
    <property type="term" value="F:ribonuclease III activity"/>
    <property type="evidence" value="ECO:0007669"/>
    <property type="project" value="EnsemblMetazoa"/>
</dbReference>
<evidence type="ECO:0000313" key="9">
    <source>
        <dbReference type="EnsemblMetazoa" id="CJA06387.1"/>
    </source>
</evidence>
<dbReference type="InterPro" id="IPR036389">
    <property type="entry name" value="RNase_III_sf"/>
</dbReference>
<keyword evidence="4 5" id="KW-0694">RNA-binding</keyword>
<evidence type="ECO:0000259" key="8">
    <source>
        <dbReference type="PROSITE" id="PS50142"/>
    </source>
</evidence>
<dbReference type="PROSITE" id="PS50137">
    <property type="entry name" value="DS_RBD"/>
    <property type="match status" value="1"/>
</dbReference>
<dbReference type="CDD" id="cd00593">
    <property type="entry name" value="RIBOc"/>
    <property type="match status" value="1"/>
</dbReference>
<evidence type="ECO:0000256" key="6">
    <source>
        <dbReference type="SAM" id="MobiDB-lite"/>
    </source>
</evidence>
<dbReference type="Gene3D" id="3.30.160.20">
    <property type="match status" value="1"/>
</dbReference>
<dbReference type="EnsemblMetazoa" id="CJA06387.1">
    <property type="protein sequence ID" value="CJA06387.1"/>
    <property type="gene ID" value="WBGene00125591"/>
</dbReference>
<feature type="region of interest" description="Disordered" evidence="6">
    <location>
        <begin position="1"/>
        <end position="67"/>
    </location>
</feature>
<dbReference type="InterPro" id="IPR044442">
    <property type="entry name" value="RNAse_III_DSRM__animal"/>
</dbReference>
<keyword evidence="2" id="KW-0255">Endonuclease</keyword>
<name>A0A8R1HN39_CAEJA</name>
<dbReference type="PROSITE" id="PS00517">
    <property type="entry name" value="RNASE_3_1"/>
    <property type="match status" value="1"/>
</dbReference>
<dbReference type="SUPFAM" id="SSF54768">
    <property type="entry name" value="dsRNA-binding domain-like"/>
    <property type="match status" value="1"/>
</dbReference>
<keyword evidence="3" id="KW-0378">Hydrolase</keyword>
<dbReference type="Proteomes" id="UP000005237">
    <property type="component" value="Unassembled WGS sequence"/>
</dbReference>
<proteinExistence type="predicted"/>
<dbReference type="GO" id="GO:0070877">
    <property type="term" value="C:microprocessor complex"/>
    <property type="evidence" value="ECO:0007669"/>
    <property type="project" value="TreeGrafter"/>
</dbReference>
<keyword evidence="1" id="KW-0540">Nuclease</keyword>
<evidence type="ECO:0000256" key="4">
    <source>
        <dbReference type="ARBA" id="ARBA00022884"/>
    </source>
</evidence>
<dbReference type="Pfam" id="PF26050">
    <property type="entry name" value="Helical_CED_Drosha"/>
    <property type="match status" value="1"/>
</dbReference>
<dbReference type="Gene3D" id="1.10.1520.10">
    <property type="entry name" value="Ribonuclease III domain"/>
    <property type="match status" value="1"/>
</dbReference>
<dbReference type="SUPFAM" id="SSF69065">
    <property type="entry name" value="RNase III domain-like"/>
    <property type="match status" value="1"/>
</dbReference>
<feature type="domain" description="DRBM" evidence="7">
    <location>
        <begin position="846"/>
        <end position="921"/>
    </location>
</feature>